<feature type="compositionally biased region" description="Low complexity" evidence="1">
    <location>
        <begin position="450"/>
        <end position="468"/>
    </location>
</feature>
<keyword evidence="3" id="KW-1185">Reference proteome</keyword>
<dbReference type="eggNOG" id="ENOG502RPGX">
    <property type="taxonomic scope" value="Eukaryota"/>
</dbReference>
<dbReference type="EMBL" id="KB456261">
    <property type="protein sequence ID" value="EMF15101.1"/>
    <property type="molecule type" value="Genomic_DNA"/>
</dbReference>
<feature type="region of interest" description="Disordered" evidence="1">
    <location>
        <begin position="268"/>
        <end position="345"/>
    </location>
</feature>
<feature type="region of interest" description="Disordered" evidence="1">
    <location>
        <begin position="36"/>
        <end position="56"/>
    </location>
</feature>
<dbReference type="OrthoDB" id="3637835at2759"/>
<name>M3C4A1_SPHMS</name>
<feature type="region of interest" description="Disordered" evidence="1">
    <location>
        <begin position="441"/>
        <end position="497"/>
    </location>
</feature>
<dbReference type="GeneID" id="27897712"/>
<reference evidence="2 3" key="1">
    <citation type="journal article" date="2012" name="PLoS Pathog.">
        <title>Diverse lifestyles and strategies of plant pathogenesis encoded in the genomes of eighteen Dothideomycetes fungi.</title>
        <authorList>
            <person name="Ohm R.A."/>
            <person name="Feau N."/>
            <person name="Henrissat B."/>
            <person name="Schoch C.L."/>
            <person name="Horwitz B.A."/>
            <person name="Barry K.W."/>
            <person name="Condon B.J."/>
            <person name="Copeland A.C."/>
            <person name="Dhillon B."/>
            <person name="Glaser F."/>
            <person name="Hesse C.N."/>
            <person name="Kosti I."/>
            <person name="LaButti K."/>
            <person name="Lindquist E.A."/>
            <person name="Lucas S."/>
            <person name="Salamov A.A."/>
            <person name="Bradshaw R.E."/>
            <person name="Ciuffetti L."/>
            <person name="Hamelin R.C."/>
            <person name="Kema G.H.J."/>
            <person name="Lawrence C."/>
            <person name="Scott J.A."/>
            <person name="Spatafora J.W."/>
            <person name="Turgeon B.G."/>
            <person name="de Wit P.J.G.M."/>
            <person name="Zhong S."/>
            <person name="Goodwin S.B."/>
            <person name="Grigoriev I.V."/>
        </authorList>
    </citation>
    <scope>NUCLEOTIDE SEQUENCE [LARGE SCALE GENOMIC DNA]</scope>
    <source>
        <strain evidence="2 3">SO2202</strain>
    </source>
</reference>
<feature type="compositionally biased region" description="Basic and acidic residues" evidence="1">
    <location>
        <begin position="281"/>
        <end position="297"/>
    </location>
</feature>
<gene>
    <name evidence="2" type="ORF">SEPMUDRAFT_105406</name>
</gene>
<feature type="region of interest" description="Disordered" evidence="1">
    <location>
        <begin position="100"/>
        <end position="124"/>
    </location>
</feature>
<accession>M3C4A1</accession>
<protein>
    <submittedName>
        <fullName evidence="2">Uncharacterized protein</fullName>
    </submittedName>
</protein>
<dbReference type="Proteomes" id="UP000016931">
    <property type="component" value="Unassembled WGS sequence"/>
</dbReference>
<feature type="compositionally biased region" description="Polar residues" evidence="1">
    <location>
        <begin position="103"/>
        <end position="124"/>
    </location>
</feature>
<dbReference type="RefSeq" id="XP_016763222.1">
    <property type="nucleotide sequence ID" value="XM_016900575.1"/>
</dbReference>
<feature type="region of interest" description="Disordered" evidence="1">
    <location>
        <begin position="360"/>
        <end position="379"/>
    </location>
</feature>
<evidence type="ECO:0000256" key="1">
    <source>
        <dbReference type="SAM" id="MobiDB-lite"/>
    </source>
</evidence>
<proteinExistence type="predicted"/>
<feature type="compositionally biased region" description="Polar residues" evidence="1">
    <location>
        <begin position="38"/>
        <end position="48"/>
    </location>
</feature>
<dbReference type="AlphaFoldDB" id="M3C4A1"/>
<sequence>MADHDHCRSERPKCTATEALLDLGEAKDTPLVRRHSLQNETSSPSTLDKTAPPHCNNSRCHDGSNAPQLGVACIPECSAGQAEALHEPGSPAYTVASFLPINKSPSGTQTAASGTSPEPGTRISPLTSETFRQHHGRHISDISIDMYEVGEHELECLDEDERRVYHIGLNTGGSYSGRFTERPLKAELADMVSQTLADLAEKTSVALRWQAGAETEDGIRLLLSAGSKLVLWQMSPSAASDSRIECLLLGCLARTKYIAPGAFYLTSQPSATQPSQEEAEEGHYSLEQPRHPGERRHASQFTETISPSDIKRHDDDDHSSANSASEKADDTIIEGSFHDPFGVSQVDDASDAVQATRDLERHNDDDHSSANSPSEKAHDTVIEESFHDPFGVSQVDGASDAIQATAYASKPSAGNLDREILEASRNSNTNLYASKWAVFEGENDTEEESPTPAAASSQPAAQPSTPEPTTDPDKGSTQPVSDPPSPAASTDSHGQWQHPPRRIQYIAAFICPSATLTPEVRAAVWLWKAASKTQLDWNRHLEKARGNYDFDYVYEKQSSLSSSPSLASQSHPKQPQQTVHEFDIESDEYGMEEIQQYEELAGFRKTDCYGNVLSEMVRRAHKKLQQE</sequence>
<feature type="compositionally biased region" description="Basic and acidic residues" evidence="1">
    <location>
        <begin position="309"/>
        <end position="319"/>
    </location>
</feature>
<evidence type="ECO:0000313" key="2">
    <source>
        <dbReference type="EMBL" id="EMF15101.1"/>
    </source>
</evidence>
<evidence type="ECO:0000313" key="3">
    <source>
        <dbReference type="Proteomes" id="UP000016931"/>
    </source>
</evidence>
<dbReference type="HOGENOM" id="CLU_436263_0_0_1"/>
<organism evidence="2 3">
    <name type="scientific">Sphaerulina musiva (strain SO2202)</name>
    <name type="common">Poplar stem canker fungus</name>
    <name type="synonym">Septoria musiva</name>
    <dbReference type="NCBI Taxonomy" id="692275"/>
    <lineage>
        <taxon>Eukaryota</taxon>
        <taxon>Fungi</taxon>
        <taxon>Dikarya</taxon>
        <taxon>Ascomycota</taxon>
        <taxon>Pezizomycotina</taxon>
        <taxon>Dothideomycetes</taxon>
        <taxon>Dothideomycetidae</taxon>
        <taxon>Mycosphaerellales</taxon>
        <taxon>Mycosphaerellaceae</taxon>
        <taxon>Sphaerulina</taxon>
    </lineage>
</organism>